<evidence type="ECO:0000313" key="9">
    <source>
        <dbReference type="EMBL" id="EDW79803.2"/>
    </source>
</evidence>
<evidence type="ECO:0000256" key="3">
    <source>
        <dbReference type="ARBA" id="ARBA00022825"/>
    </source>
</evidence>
<dbReference type="SUPFAM" id="SSF50494">
    <property type="entry name" value="Trypsin-like serine proteases"/>
    <property type="match status" value="1"/>
</dbReference>
<accession>B4N614</accession>
<evidence type="ECO:0000256" key="2">
    <source>
        <dbReference type="ARBA" id="ARBA00022801"/>
    </source>
</evidence>
<dbReference type="SMR" id="B4N614"/>
<evidence type="ECO:0000256" key="5">
    <source>
        <dbReference type="ARBA" id="ARBA00023180"/>
    </source>
</evidence>
<dbReference type="Pfam" id="PF00089">
    <property type="entry name" value="Trypsin"/>
    <property type="match status" value="1"/>
</dbReference>
<keyword evidence="1 7" id="KW-0645">Protease</keyword>
<dbReference type="PANTHER" id="PTHR24252">
    <property type="entry name" value="ACROSIN-RELATED"/>
    <property type="match status" value="1"/>
</dbReference>
<dbReference type="PROSITE" id="PS00134">
    <property type="entry name" value="TRYPSIN_HIS"/>
    <property type="match status" value="1"/>
</dbReference>
<name>B4N614_DROWI</name>
<sequence>MLRTIGGQISGPGQVPYVVALTLNGFRHCGGALISETIVLTAAHCTWGYQPSQMNVIAGINDLNSLVGQVLDVAELINHSQFIPGQWDYDIALVRLSSPVKFDGKVQKIPLADSDSEYPGNKVGTVSGFGAINKKLDVQTFLRSAQVPIWGRLYCNKIIPDIMDRKLCAGNRSGLVGACQGDSGGPLSVDGKLFGVVSWGYNCGTAGEPSVYSYVPAYRSWIYLNSQV</sequence>
<dbReference type="InterPro" id="IPR018114">
    <property type="entry name" value="TRYPSIN_HIS"/>
</dbReference>
<dbReference type="InterPro" id="IPR009003">
    <property type="entry name" value="Peptidase_S1_PA"/>
</dbReference>
<dbReference type="InParanoid" id="B4N614"/>
<dbReference type="SMART" id="SM00020">
    <property type="entry name" value="Tryp_SPc"/>
    <property type="match status" value="1"/>
</dbReference>
<dbReference type="GO" id="GO:0004252">
    <property type="term" value="F:serine-type endopeptidase activity"/>
    <property type="evidence" value="ECO:0007669"/>
    <property type="project" value="InterPro"/>
</dbReference>
<dbReference type="OrthoDB" id="10012881at2759"/>
<evidence type="ECO:0000313" key="10">
    <source>
        <dbReference type="Proteomes" id="UP000007798"/>
    </source>
</evidence>
<proteinExistence type="inferred from homology"/>
<dbReference type="FunFam" id="2.40.10.10:FF:000002">
    <property type="entry name" value="Transmembrane protease serine"/>
    <property type="match status" value="1"/>
</dbReference>
<organism evidence="9 10">
    <name type="scientific">Drosophila willistoni</name>
    <name type="common">Fruit fly</name>
    <dbReference type="NCBI Taxonomy" id="7260"/>
    <lineage>
        <taxon>Eukaryota</taxon>
        <taxon>Metazoa</taxon>
        <taxon>Ecdysozoa</taxon>
        <taxon>Arthropoda</taxon>
        <taxon>Hexapoda</taxon>
        <taxon>Insecta</taxon>
        <taxon>Pterygota</taxon>
        <taxon>Neoptera</taxon>
        <taxon>Endopterygota</taxon>
        <taxon>Diptera</taxon>
        <taxon>Brachycera</taxon>
        <taxon>Muscomorpha</taxon>
        <taxon>Ephydroidea</taxon>
        <taxon>Drosophilidae</taxon>
        <taxon>Drosophila</taxon>
        <taxon>Sophophora</taxon>
    </lineage>
</organism>
<dbReference type="PRINTS" id="PR00722">
    <property type="entry name" value="CHYMOTRYPSIN"/>
</dbReference>
<protein>
    <recommendedName>
        <fullName evidence="8">Peptidase S1 domain-containing protein</fullName>
    </recommendedName>
</protein>
<comment type="similarity">
    <text evidence="6">Belongs to the peptidase S1 family. CLIP subfamily.</text>
</comment>
<keyword evidence="2 7" id="KW-0378">Hydrolase</keyword>
<dbReference type="PROSITE" id="PS50240">
    <property type="entry name" value="TRYPSIN_DOM"/>
    <property type="match status" value="1"/>
</dbReference>
<evidence type="ECO:0000256" key="6">
    <source>
        <dbReference type="ARBA" id="ARBA00024195"/>
    </source>
</evidence>
<dbReference type="InterPro" id="IPR001314">
    <property type="entry name" value="Peptidase_S1A"/>
</dbReference>
<evidence type="ECO:0000256" key="7">
    <source>
        <dbReference type="RuleBase" id="RU363034"/>
    </source>
</evidence>
<feature type="domain" description="Peptidase S1" evidence="8">
    <location>
        <begin position="4"/>
        <end position="227"/>
    </location>
</feature>
<dbReference type="GO" id="GO:0006508">
    <property type="term" value="P:proteolysis"/>
    <property type="evidence" value="ECO:0007669"/>
    <property type="project" value="UniProtKB-KW"/>
</dbReference>
<keyword evidence="10" id="KW-1185">Reference proteome</keyword>
<dbReference type="AlphaFoldDB" id="B4N614"/>
<dbReference type="FunFam" id="2.40.10.10:FF:000073">
    <property type="entry name" value="Trypsin alpha"/>
    <property type="match status" value="1"/>
</dbReference>
<dbReference type="InterPro" id="IPR033116">
    <property type="entry name" value="TRYPSIN_SER"/>
</dbReference>
<dbReference type="PROSITE" id="PS00135">
    <property type="entry name" value="TRYPSIN_SER"/>
    <property type="match status" value="1"/>
</dbReference>
<reference evidence="9 10" key="1">
    <citation type="journal article" date="2007" name="Nature">
        <title>Evolution of genes and genomes on the Drosophila phylogeny.</title>
        <authorList>
            <consortium name="Drosophila 12 Genomes Consortium"/>
            <person name="Clark A.G."/>
            <person name="Eisen M.B."/>
            <person name="Smith D.R."/>
            <person name="Bergman C.M."/>
            <person name="Oliver B."/>
            <person name="Markow T.A."/>
            <person name="Kaufman T.C."/>
            <person name="Kellis M."/>
            <person name="Gelbart W."/>
            <person name="Iyer V.N."/>
            <person name="Pollard D.A."/>
            <person name="Sackton T.B."/>
            <person name="Larracuente A.M."/>
            <person name="Singh N.D."/>
            <person name="Abad J.P."/>
            <person name="Abt D.N."/>
            <person name="Adryan B."/>
            <person name="Aguade M."/>
            <person name="Akashi H."/>
            <person name="Anderson W.W."/>
            <person name="Aquadro C.F."/>
            <person name="Ardell D.H."/>
            <person name="Arguello R."/>
            <person name="Artieri C.G."/>
            <person name="Barbash D.A."/>
            <person name="Barker D."/>
            <person name="Barsanti P."/>
            <person name="Batterham P."/>
            <person name="Batzoglou S."/>
            <person name="Begun D."/>
            <person name="Bhutkar A."/>
            <person name="Blanco E."/>
            <person name="Bosak S.A."/>
            <person name="Bradley R.K."/>
            <person name="Brand A.D."/>
            <person name="Brent M.R."/>
            <person name="Brooks A.N."/>
            <person name="Brown R.H."/>
            <person name="Butlin R.K."/>
            <person name="Caggese C."/>
            <person name="Calvi B.R."/>
            <person name="Bernardo de Carvalho A."/>
            <person name="Caspi A."/>
            <person name="Castrezana S."/>
            <person name="Celniker S.E."/>
            <person name="Chang J.L."/>
            <person name="Chapple C."/>
            <person name="Chatterji S."/>
            <person name="Chinwalla A."/>
            <person name="Civetta A."/>
            <person name="Clifton S.W."/>
            <person name="Comeron J.M."/>
            <person name="Costello J.C."/>
            <person name="Coyne J.A."/>
            <person name="Daub J."/>
            <person name="David R.G."/>
            <person name="Delcher A.L."/>
            <person name="Delehaunty K."/>
            <person name="Do C.B."/>
            <person name="Ebling H."/>
            <person name="Edwards K."/>
            <person name="Eickbush T."/>
            <person name="Evans J.D."/>
            <person name="Filipski A."/>
            <person name="Findeiss S."/>
            <person name="Freyhult E."/>
            <person name="Fulton L."/>
            <person name="Fulton R."/>
            <person name="Garcia A.C."/>
            <person name="Gardiner A."/>
            <person name="Garfield D.A."/>
            <person name="Garvin B.E."/>
            <person name="Gibson G."/>
            <person name="Gilbert D."/>
            <person name="Gnerre S."/>
            <person name="Godfrey J."/>
            <person name="Good R."/>
            <person name="Gotea V."/>
            <person name="Gravely B."/>
            <person name="Greenberg A.J."/>
            <person name="Griffiths-Jones S."/>
            <person name="Gross S."/>
            <person name="Guigo R."/>
            <person name="Gustafson E.A."/>
            <person name="Haerty W."/>
            <person name="Hahn M.W."/>
            <person name="Halligan D.L."/>
            <person name="Halpern A.L."/>
            <person name="Halter G.M."/>
            <person name="Han M.V."/>
            <person name="Heger A."/>
            <person name="Hillier L."/>
            <person name="Hinrichs A.S."/>
            <person name="Holmes I."/>
            <person name="Hoskins R.A."/>
            <person name="Hubisz M.J."/>
            <person name="Hultmark D."/>
            <person name="Huntley M.A."/>
            <person name="Jaffe D.B."/>
            <person name="Jagadeeshan S."/>
            <person name="Jeck W.R."/>
            <person name="Johnson J."/>
            <person name="Jones C.D."/>
            <person name="Jordan W.C."/>
            <person name="Karpen G.H."/>
            <person name="Kataoka E."/>
            <person name="Keightley P.D."/>
            <person name="Kheradpour P."/>
            <person name="Kirkness E.F."/>
            <person name="Koerich L.B."/>
            <person name="Kristiansen K."/>
            <person name="Kudrna D."/>
            <person name="Kulathinal R.J."/>
            <person name="Kumar S."/>
            <person name="Kwok R."/>
            <person name="Lander E."/>
            <person name="Langley C.H."/>
            <person name="Lapoint R."/>
            <person name="Lazzaro B.P."/>
            <person name="Lee S.J."/>
            <person name="Levesque L."/>
            <person name="Li R."/>
            <person name="Lin C.F."/>
            <person name="Lin M.F."/>
            <person name="Lindblad-Toh K."/>
            <person name="Llopart A."/>
            <person name="Long M."/>
            <person name="Low L."/>
            <person name="Lozovsky E."/>
            <person name="Lu J."/>
            <person name="Luo M."/>
            <person name="Machado C.A."/>
            <person name="Makalowski W."/>
            <person name="Marzo M."/>
            <person name="Matsuda M."/>
            <person name="Matzkin L."/>
            <person name="McAllister B."/>
            <person name="McBride C.S."/>
            <person name="McKernan B."/>
            <person name="McKernan K."/>
            <person name="Mendez-Lago M."/>
            <person name="Minx P."/>
            <person name="Mollenhauer M.U."/>
            <person name="Montooth K."/>
            <person name="Mount S.M."/>
            <person name="Mu X."/>
            <person name="Myers E."/>
            <person name="Negre B."/>
            <person name="Newfeld S."/>
            <person name="Nielsen R."/>
            <person name="Noor M.A."/>
            <person name="O'Grady P."/>
            <person name="Pachter L."/>
            <person name="Papaceit M."/>
            <person name="Parisi M.J."/>
            <person name="Parisi M."/>
            <person name="Parts L."/>
            <person name="Pedersen J.S."/>
            <person name="Pesole G."/>
            <person name="Phillippy A.M."/>
            <person name="Ponting C.P."/>
            <person name="Pop M."/>
            <person name="Porcelli D."/>
            <person name="Powell J.R."/>
            <person name="Prohaska S."/>
            <person name="Pruitt K."/>
            <person name="Puig M."/>
            <person name="Quesneville H."/>
            <person name="Ram K.R."/>
            <person name="Rand D."/>
            <person name="Rasmussen M.D."/>
            <person name="Reed L.K."/>
            <person name="Reenan R."/>
            <person name="Reily A."/>
            <person name="Remington K.A."/>
            <person name="Rieger T.T."/>
            <person name="Ritchie M.G."/>
            <person name="Robin C."/>
            <person name="Rogers Y.H."/>
            <person name="Rohde C."/>
            <person name="Rozas J."/>
            <person name="Rubenfield M.J."/>
            <person name="Ruiz A."/>
            <person name="Russo S."/>
            <person name="Salzberg S.L."/>
            <person name="Sanchez-Gracia A."/>
            <person name="Saranga D.J."/>
            <person name="Sato H."/>
            <person name="Schaeffer S.W."/>
            <person name="Schatz M.C."/>
            <person name="Schlenke T."/>
            <person name="Schwartz R."/>
            <person name="Segarra C."/>
            <person name="Singh R.S."/>
            <person name="Sirot L."/>
            <person name="Sirota M."/>
            <person name="Sisneros N.B."/>
            <person name="Smith C.D."/>
            <person name="Smith T.F."/>
            <person name="Spieth J."/>
            <person name="Stage D.E."/>
            <person name="Stark A."/>
            <person name="Stephan W."/>
            <person name="Strausberg R.L."/>
            <person name="Strempel S."/>
            <person name="Sturgill D."/>
            <person name="Sutton G."/>
            <person name="Sutton G.G."/>
            <person name="Tao W."/>
            <person name="Teichmann S."/>
            <person name="Tobari Y.N."/>
            <person name="Tomimura Y."/>
            <person name="Tsolas J.M."/>
            <person name="Valente V.L."/>
            <person name="Venter E."/>
            <person name="Venter J.C."/>
            <person name="Vicario S."/>
            <person name="Vieira F.G."/>
            <person name="Vilella A.J."/>
            <person name="Villasante A."/>
            <person name="Walenz B."/>
            <person name="Wang J."/>
            <person name="Wasserman M."/>
            <person name="Watts T."/>
            <person name="Wilson D."/>
            <person name="Wilson R.K."/>
            <person name="Wing R.A."/>
            <person name="Wolfner M.F."/>
            <person name="Wong A."/>
            <person name="Wong G.K."/>
            <person name="Wu C.I."/>
            <person name="Wu G."/>
            <person name="Yamamoto D."/>
            <person name="Yang H.P."/>
            <person name="Yang S.P."/>
            <person name="Yorke J.A."/>
            <person name="Yoshida K."/>
            <person name="Zdobnov E."/>
            <person name="Zhang P."/>
            <person name="Zhang Y."/>
            <person name="Zimin A.V."/>
            <person name="Baldwin J."/>
            <person name="Abdouelleil A."/>
            <person name="Abdulkadir J."/>
            <person name="Abebe A."/>
            <person name="Abera B."/>
            <person name="Abreu J."/>
            <person name="Acer S.C."/>
            <person name="Aftuck L."/>
            <person name="Alexander A."/>
            <person name="An P."/>
            <person name="Anderson E."/>
            <person name="Anderson S."/>
            <person name="Arachi H."/>
            <person name="Azer M."/>
            <person name="Bachantsang P."/>
            <person name="Barry A."/>
            <person name="Bayul T."/>
            <person name="Berlin A."/>
            <person name="Bessette D."/>
            <person name="Bloom T."/>
            <person name="Blye J."/>
            <person name="Boguslavskiy L."/>
            <person name="Bonnet C."/>
            <person name="Boukhgalter B."/>
            <person name="Bourzgui I."/>
            <person name="Brown A."/>
            <person name="Cahill P."/>
            <person name="Channer S."/>
            <person name="Cheshatsang Y."/>
            <person name="Chuda L."/>
            <person name="Citroen M."/>
            <person name="Collymore A."/>
            <person name="Cooke P."/>
            <person name="Costello M."/>
            <person name="D'Aco K."/>
            <person name="Daza R."/>
            <person name="De Haan G."/>
            <person name="DeGray S."/>
            <person name="DeMaso C."/>
            <person name="Dhargay N."/>
            <person name="Dooley K."/>
            <person name="Dooley E."/>
            <person name="Doricent M."/>
            <person name="Dorje P."/>
            <person name="Dorjee K."/>
            <person name="Dupes A."/>
            <person name="Elong R."/>
            <person name="Falk J."/>
            <person name="Farina A."/>
            <person name="Faro S."/>
            <person name="Ferguson D."/>
            <person name="Fisher S."/>
            <person name="Foley C.D."/>
            <person name="Franke A."/>
            <person name="Friedrich D."/>
            <person name="Gadbois L."/>
            <person name="Gearin G."/>
            <person name="Gearin C.R."/>
            <person name="Giannoukos G."/>
            <person name="Goode T."/>
            <person name="Graham J."/>
            <person name="Grandbois E."/>
            <person name="Grewal S."/>
            <person name="Gyaltsen K."/>
            <person name="Hafez N."/>
            <person name="Hagos B."/>
            <person name="Hall J."/>
            <person name="Henson C."/>
            <person name="Hollinger A."/>
            <person name="Honan T."/>
            <person name="Huard M.D."/>
            <person name="Hughes L."/>
            <person name="Hurhula B."/>
            <person name="Husby M.E."/>
            <person name="Kamat A."/>
            <person name="Kanga B."/>
            <person name="Kashin S."/>
            <person name="Khazanovich D."/>
            <person name="Kisner P."/>
            <person name="Lance K."/>
            <person name="Lara M."/>
            <person name="Lee W."/>
            <person name="Lennon N."/>
            <person name="Letendre F."/>
            <person name="LeVine R."/>
            <person name="Lipovsky A."/>
            <person name="Liu X."/>
            <person name="Liu J."/>
            <person name="Liu S."/>
            <person name="Lokyitsang T."/>
            <person name="Lokyitsang Y."/>
            <person name="Lubonja R."/>
            <person name="Lui A."/>
            <person name="MacDonald P."/>
            <person name="Magnisalis V."/>
            <person name="Maru K."/>
            <person name="Matthews C."/>
            <person name="McCusker W."/>
            <person name="McDonough S."/>
            <person name="Mehta T."/>
            <person name="Meldrim J."/>
            <person name="Meneus L."/>
            <person name="Mihai O."/>
            <person name="Mihalev A."/>
            <person name="Mihova T."/>
            <person name="Mittelman R."/>
            <person name="Mlenga V."/>
            <person name="Montmayeur A."/>
            <person name="Mulrain L."/>
            <person name="Navidi A."/>
            <person name="Naylor J."/>
            <person name="Negash T."/>
            <person name="Nguyen T."/>
            <person name="Nguyen N."/>
            <person name="Nicol R."/>
            <person name="Norbu C."/>
            <person name="Norbu N."/>
            <person name="Novod N."/>
            <person name="O'Neill B."/>
            <person name="Osman S."/>
            <person name="Markiewicz E."/>
            <person name="Oyono O.L."/>
            <person name="Patti C."/>
            <person name="Phunkhang P."/>
            <person name="Pierre F."/>
            <person name="Priest M."/>
            <person name="Raghuraman S."/>
            <person name="Rege F."/>
            <person name="Reyes R."/>
            <person name="Rise C."/>
            <person name="Rogov P."/>
            <person name="Ross K."/>
            <person name="Ryan E."/>
            <person name="Settipalli S."/>
            <person name="Shea T."/>
            <person name="Sherpa N."/>
            <person name="Shi L."/>
            <person name="Shih D."/>
            <person name="Sparrow T."/>
            <person name="Spaulding J."/>
            <person name="Stalker J."/>
            <person name="Stange-Thomann N."/>
            <person name="Stavropoulos S."/>
            <person name="Stone C."/>
            <person name="Strader C."/>
            <person name="Tesfaye S."/>
            <person name="Thomson T."/>
            <person name="Thoulutsang Y."/>
            <person name="Thoulutsang D."/>
            <person name="Topham K."/>
            <person name="Topping I."/>
            <person name="Tsamla T."/>
            <person name="Vassiliev H."/>
            <person name="Vo A."/>
            <person name="Wangchuk T."/>
            <person name="Wangdi T."/>
            <person name="Weiand M."/>
            <person name="Wilkinson J."/>
            <person name="Wilson A."/>
            <person name="Yadav S."/>
            <person name="Young G."/>
            <person name="Yu Q."/>
            <person name="Zembek L."/>
            <person name="Zhong D."/>
            <person name="Zimmer A."/>
            <person name="Zwirko Z."/>
            <person name="Jaffe D.B."/>
            <person name="Alvarez P."/>
            <person name="Brockman W."/>
            <person name="Butler J."/>
            <person name="Chin C."/>
            <person name="Gnerre S."/>
            <person name="Grabherr M."/>
            <person name="Kleber M."/>
            <person name="Mauceli E."/>
            <person name="MacCallum I."/>
        </authorList>
    </citation>
    <scope>NUCLEOTIDE SEQUENCE [LARGE SCALE GENOMIC DNA]</scope>
    <source>
        <strain evidence="10">Tucson 14030-0811.24</strain>
    </source>
</reference>
<dbReference type="HOGENOM" id="CLU_006842_7_0_1"/>
<evidence type="ECO:0000256" key="1">
    <source>
        <dbReference type="ARBA" id="ARBA00022670"/>
    </source>
</evidence>
<keyword evidence="4" id="KW-1015">Disulfide bond</keyword>
<evidence type="ECO:0000259" key="8">
    <source>
        <dbReference type="PROSITE" id="PS50240"/>
    </source>
</evidence>
<gene>
    <name evidence="9" type="primary">Dwil\GK17982</name>
    <name evidence="9" type="ORF">Dwil_GK17982</name>
</gene>
<keyword evidence="5" id="KW-0325">Glycoprotein</keyword>
<dbReference type="InterPro" id="IPR043504">
    <property type="entry name" value="Peptidase_S1_PA_chymotrypsin"/>
</dbReference>
<dbReference type="MEROPS" id="S01.B78"/>
<dbReference type="Gene3D" id="2.40.10.10">
    <property type="entry name" value="Trypsin-like serine proteases"/>
    <property type="match status" value="1"/>
</dbReference>
<dbReference type="PANTHER" id="PTHR24252:SF27">
    <property type="entry name" value="TRANSMEMBRANE PROTEASE SERINE 3-LIKE"/>
    <property type="match status" value="1"/>
</dbReference>
<dbReference type="EMBL" id="CH964154">
    <property type="protein sequence ID" value="EDW79803.2"/>
    <property type="molecule type" value="Genomic_DNA"/>
</dbReference>
<evidence type="ECO:0000256" key="4">
    <source>
        <dbReference type="ARBA" id="ARBA00023157"/>
    </source>
</evidence>
<keyword evidence="3 7" id="KW-0720">Serine protease</keyword>
<dbReference type="Proteomes" id="UP000007798">
    <property type="component" value="Unassembled WGS sequence"/>
</dbReference>
<dbReference type="CDD" id="cd00190">
    <property type="entry name" value="Tryp_SPc"/>
    <property type="match status" value="1"/>
</dbReference>
<dbReference type="InterPro" id="IPR001254">
    <property type="entry name" value="Trypsin_dom"/>
</dbReference>
<dbReference type="KEGG" id="dwi:6646222"/>
<dbReference type="eggNOG" id="KOG3627">
    <property type="taxonomic scope" value="Eukaryota"/>
</dbReference>